<keyword evidence="2" id="KW-1185">Reference proteome</keyword>
<protein>
    <submittedName>
        <fullName evidence="1">Uncharacterized protein</fullName>
    </submittedName>
</protein>
<sequence>MNYFNPDYTKEKITLLNKLAESHLERAELLSEIALLTALLADAQGAEKIVLHEEIISLDDLETFFQSLFDRGGSFD</sequence>
<dbReference type="RefSeq" id="WP_408977765.1">
    <property type="nucleotide sequence ID" value="NZ_JBJUVG010000010.1"/>
</dbReference>
<reference evidence="1 2" key="1">
    <citation type="journal article" date="2016" name="Int. J. Syst. Evol. Microbiol.">
        <title>Peptococcus simiae sp. nov., isolated from rhesus macaque faeces and emended description of the genus Peptococcus.</title>
        <authorList>
            <person name="Shkoporov A.N."/>
            <person name="Efimov B.A."/>
            <person name="Kondova I."/>
            <person name="Ouwerling B."/>
            <person name="Chaplin A.V."/>
            <person name="Shcherbakova V.A."/>
            <person name="Langermans J.A.M."/>
        </authorList>
    </citation>
    <scope>NUCLEOTIDE SEQUENCE [LARGE SCALE GENOMIC DNA]</scope>
    <source>
        <strain evidence="1 2">M108</strain>
    </source>
</reference>
<gene>
    <name evidence="1" type="ORF">ACKQTC_07195</name>
</gene>
<organism evidence="1 2">
    <name type="scientific">Peptococcus simiae</name>
    <dbReference type="NCBI Taxonomy" id="1643805"/>
    <lineage>
        <taxon>Bacteria</taxon>
        <taxon>Bacillati</taxon>
        <taxon>Bacillota</taxon>
        <taxon>Clostridia</taxon>
        <taxon>Eubacteriales</taxon>
        <taxon>Peptococcaceae</taxon>
        <taxon>Peptococcus</taxon>
    </lineage>
</organism>
<dbReference type="Proteomes" id="UP001631949">
    <property type="component" value="Unassembled WGS sequence"/>
</dbReference>
<proteinExistence type="predicted"/>
<name>A0ABW9H0E5_9FIRM</name>
<accession>A0ABW9H0E5</accession>
<comment type="caution">
    <text evidence="1">The sequence shown here is derived from an EMBL/GenBank/DDBJ whole genome shotgun (WGS) entry which is preliminary data.</text>
</comment>
<evidence type="ECO:0000313" key="1">
    <source>
        <dbReference type="EMBL" id="MFM9414150.1"/>
    </source>
</evidence>
<evidence type="ECO:0000313" key="2">
    <source>
        <dbReference type="Proteomes" id="UP001631949"/>
    </source>
</evidence>
<dbReference type="EMBL" id="JBJUVG010000010">
    <property type="protein sequence ID" value="MFM9414150.1"/>
    <property type="molecule type" value="Genomic_DNA"/>
</dbReference>